<dbReference type="STRING" id="573729.G2QKK7"/>
<evidence type="ECO:0000313" key="2">
    <source>
        <dbReference type="Proteomes" id="UP000007322"/>
    </source>
</evidence>
<protein>
    <recommendedName>
        <fullName evidence="3">FAD/NAD(P)-binding domain-containing protein</fullName>
    </recommendedName>
</protein>
<sequence length="107" mass="11447">MQFQDPRYPHLFAVGDIADSGAHKAAQPGMMQAVIAGRNIARLIEGHQPTGKMNIAPSGIHLILGLTRSVVFRNPDTAAGETETDMGIEGIWTRLGAVVNSSQDCHL</sequence>
<dbReference type="SUPFAM" id="SSF51905">
    <property type="entry name" value="FAD/NAD(P)-binding domain"/>
    <property type="match status" value="1"/>
</dbReference>
<dbReference type="AlphaFoldDB" id="G2QKK7"/>
<reference evidence="1 2" key="1">
    <citation type="journal article" date="2011" name="Nat. Biotechnol.">
        <title>Comparative genomic analysis of the thermophilic biomass-degrading fungi Myceliophthora thermophila and Thielavia terrestris.</title>
        <authorList>
            <person name="Berka R.M."/>
            <person name="Grigoriev I.V."/>
            <person name="Otillar R."/>
            <person name="Salamov A."/>
            <person name="Grimwood J."/>
            <person name="Reid I."/>
            <person name="Ishmael N."/>
            <person name="John T."/>
            <person name="Darmond C."/>
            <person name="Moisan M.-C."/>
            <person name="Henrissat B."/>
            <person name="Coutinho P.M."/>
            <person name="Lombard V."/>
            <person name="Natvig D.O."/>
            <person name="Lindquist E."/>
            <person name="Schmutz J."/>
            <person name="Lucas S."/>
            <person name="Harris P."/>
            <person name="Powlowski J."/>
            <person name="Bellemare A."/>
            <person name="Taylor D."/>
            <person name="Butler G."/>
            <person name="de Vries R.P."/>
            <person name="Allijn I.E."/>
            <person name="van den Brink J."/>
            <person name="Ushinsky S."/>
            <person name="Storms R."/>
            <person name="Powell A.J."/>
            <person name="Paulsen I.T."/>
            <person name="Elbourne L.D.H."/>
            <person name="Baker S.E."/>
            <person name="Magnuson J."/>
            <person name="LaBoissiere S."/>
            <person name="Clutterbuck A.J."/>
            <person name="Martinez D."/>
            <person name="Wogulis M."/>
            <person name="de Leon A.L."/>
            <person name="Rey M.W."/>
            <person name="Tsang A."/>
        </authorList>
    </citation>
    <scope>NUCLEOTIDE SEQUENCE [LARGE SCALE GENOMIC DNA]</scope>
    <source>
        <strain evidence="2">ATCC 42464 / BCRC 31852 / DSM 1799</strain>
    </source>
</reference>
<keyword evidence="2" id="KW-1185">Reference proteome</keyword>
<dbReference type="eggNOG" id="KOG1336">
    <property type="taxonomic scope" value="Eukaryota"/>
</dbReference>
<dbReference type="HOGENOM" id="CLU_2211778_0_0_1"/>
<organism evidence="1 2">
    <name type="scientific">Thermothelomyces thermophilus (strain ATCC 42464 / BCRC 31852 / DSM 1799)</name>
    <name type="common">Sporotrichum thermophile</name>
    <dbReference type="NCBI Taxonomy" id="573729"/>
    <lineage>
        <taxon>Eukaryota</taxon>
        <taxon>Fungi</taxon>
        <taxon>Dikarya</taxon>
        <taxon>Ascomycota</taxon>
        <taxon>Pezizomycotina</taxon>
        <taxon>Sordariomycetes</taxon>
        <taxon>Sordariomycetidae</taxon>
        <taxon>Sordariales</taxon>
        <taxon>Chaetomiaceae</taxon>
        <taxon>Thermothelomyces</taxon>
    </lineage>
</organism>
<dbReference type="RefSeq" id="XP_003665358.1">
    <property type="nucleotide sequence ID" value="XM_003665310.1"/>
</dbReference>
<dbReference type="GeneID" id="11511118"/>
<dbReference type="Gene3D" id="3.50.50.100">
    <property type="match status" value="1"/>
</dbReference>
<gene>
    <name evidence="1" type="ORF">MYCTH_103320</name>
</gene>
<dbReference type="VEuPathDB" id="FungiDB:MYCTH_103320"/>
<evidence type="ECO:0000313" key="1">
    <source>
        <dbReference type="EMBL" id="AEO60113.1"/>
    </source>
</evidence>
<dbReference type="OrthoDB" id="202203at2759"/>
<name>G2QKK7_THET4</name>
<dbReference type="OMA" id="EDMNIER"/>
<dbReference type="InParanoid" id="G2QKK7"/>
<dbReference type="Proteomes" id="UP000007322">
    <property type="component" value="Chromosome 5"/>
</dbReference>
<dbReference type="KEGG" id="mtm:MYCTH_103320"/>
<proteinExistence type="predicted"/>
<accession>G2QKK7</accession>
<dbReference type="InterPro" id="IPR036188">
    <property type="entry name" value="FAD/NAD-bd_sf"/>
</dbReference>
<evidence type="ECO:0008006" key="3">
    <source>
        <dbReference type="Google" id="ProtNLM"/>
    </source>
</evidence>
<dbReference type="EMBL" id="CP003006">
    <property type="protein sequence ID" value="AEO60113.1"/>
    <property type="molecule type" value="Genomic_DNA"/>
</dbReference>